<dbReference type="Pfam" id="PF01292">
    <property type="entry name" value="Ni_hydr_CYTB"/>
    <property type="match status" value="1"/>
</dbReference>
<keyword evidence="8" id="KW-0249">Electron transport</keyword>
<keyword evidence="6 13" id="KW-0812">Transmembrane</keyword>
<keyword evidence="16" id="KW-1185">Reference proteome</keyword>
<dbReference type="InterPro" id="IPR011577">
    <property type="entry name" value="Cyt_b561_bac/Ni-Hgenase"/>
</dbReference>
<evidence type="ECO:0000256" key="12">
    <source>
        <dbReference type="ARBA" id="ARBA00037975"/>
    </source>
</evidence>
<reference evidence="15 16" key="1">
    <citation type="submission" date="2019-07" db="EMBL/GenBank/DDBJ databases">
        <title>Whole genome shotgun sequence of Reyranella soli NBRC 108950.</title>
        <authorList>
            <person name="Hosoyama A."/>
            <person name="Uohara A."/>
            <person name="Ohji S."/>
            <person name="Ichikawa N."/>
        </authorList>
    </citation>
    <scope>NUCLEOTIDE SEQUENCE [LARGE SCALE GENOMIC DNA]</scope>
    <source>
        <strain evidence="15 16">NBRC 108950</strain>
    </source>
</reference>
<dbReference type="OrthoDB" id="1247465at2"/>
<evidence type="ECO:0000259" key="14">
    <source>
        <dbReference type="Pfam" id="PF01292"/>
    </source>
</evidence>
<keyword evidence="9 13" id="KW-1133">Transmembrane helix</keyword>
<feature type="domain" description="Cytochrome b561 bacterial/Ni-hydrogenase" evidence="14">
    <location>
        <begin position="7"/>
        <end position="175"/>
    </location>
</feature>
<evidence type="ECO:0000256" key="7">
    <source>
        <dbReference type="ARBA" id="ARBA00022723"/>
    </source>
</evidence>
<organism evidence="15 16">
    <name type="scientific">Reyranella soli</name>
    <dbReference type="NCBI Taxonomy" id="1230389"/>
    <lineage>
        <taxon>Bacteria</taxon>
        <taxon>Pseudomonadati</taxon>
        <taxon>Pseudomonadota</taxon>
        <taxon>Alphaproteobacteria</taxon>
        <taxon>Hyphomicrobiales</taxon>
        <taxon>Reyranellaceae</taxon>
        <taxon>Reyranella</taxon>
    </lineage>
</organism>
<dbReference type="EMBL" id="BKAJ01000116">
    <property type="protein sequence ID" value="GEP59025.1"/>
    <property type="molecule type" value="Genomic_DNA"/>
</dbReference>
<dbReference type="GO" id="GO:0009055">
    <property type="term" value="F:electron transfer activity"/>
    <property type="evidence" value="ECO:0007669"/>
    <property type="project" value="InterPro"/>
</dbReference>
<evidence type="ECO:0000256" key="11">
    <source>
        <dbReference type="ARBA" id="ARBA00023136"/>
    </source>
</evidence>
<protein>
    <submittedName>
        <fullName evidence="15">Cytochrome b</fullName>
    </submittedName>
</protein>
<name>A0A512NJC4_9HYPH</name>
<keyword evidence="7" id="KW-0479">Metal-binding</keyword>
<dbReference type="Gene3D" id="1.20.950.20">
    <property type="entry name" value="Transmembrane di-heme cytochromes, Chain C"/>
    <property type="match status" value="1"/>
</dbReference>
<accession>A0A512NJC4</accession>
<comment type="cofactor">
    <cofactor evidence="1">
        <name>heme b</name>
        <dbReference type="ChEBI" id="CHEBI:60344"/>
    </cofactor>
</comment>
<dbReference type="PANTHER" id="PTHR30529:SF6">
    <property type="entry name" value="BLL0291 PROTEIN"/>
    <property type="match status" value="1"/>
</dbReference>
<evidence type="ECO:0000313" key="16">
    <source>
        <dbReference type="Proteomes" id="UP000321058"/>
    </source>
</evidence>
<dbReference type="GO" id="GO:0046872">
    <property type="term" value="F:metal ion binding"/>
    <property type="evidence" value="ECO:0007669"/>
    <property type="project" value="UniProtKB-KW"/>
</dbReference>
<comment type="subcellular location">
    <subcellularLocation>
        <location evidence="2">Cell membrane</location>
        <topology evidence="2">Multi-pass membrane protein</topology>
    </subcellularLocation>
</comment>
<evidence type="ECO:0000256" key="8">
    <source>
        <dbReference type="ARBA" id="ARBA00022982"/>
    </source>
</evidence>
<dbReference type="InterPro" id="IPR052168">
    <property type="entry name" value="Cytochrome_b561_oxidase"/>
</dbReference>
<evidence type="ECO:0000256" key="3">
    <source>
        <dbReference type="ARBA" id="ARBA00022448"/>
    </source>
</evidence>
<dbReference type="RefSeq" id="WP_147154400.1">
    <property type="nucleotide sequence ID" value="NZ_BKAJ01000116.1"/>
</dbReference>
<feature type="transmembrane region" description="Helical" evidence="13">
    <location>
        <begin position="14"/>
        <end position="38"/>
    </location>
</feature>
<feature type="transmembrane region" description="Helical" evidence="13">
    <location>
        <begin position="89"/>
        <end position="108"/>
    </location>
</feature>
<keyword evidence="4" id="KW-1003">Cell membrane</keyword>
<dbReference type="GO" id="GO:0020037">
    <property type="term" value="F:heme binding"/>
    <property type="evidence" value="ECO:0007669"/>
    <property type="project" value="TreeGrafter"/>
</dbReference>
<comment type="similarity">
    <text evidence="12">Belongs to the cytochrome b561 family.</text>
</comment>
<dbReference type="AlphaFoldDB" id="A0A512NJC4"/>
<evidence type="ECO:0000256" key="2">
    <source>
        <dbReference type="ARBA" id="ARBA00004651"/>
    </source>
</evidence>
<dbReference type="PANTHER" id="PTHR30529">
    <property type="entry name" value="CYTOCHROME B561"/>
    <property type="match status" value="1"/>
</dbReference>
<keyword evidence="3" id="KW-0813">Transport</keyword>
<dbReference type="GO" id="GO:0022904">
    <property type="term" value="P:respiratory electron transport chain"/>
    <property type="evidence" value="ECO:0007669"/>
    <property type="project" value="InterPro"/>
</dbReference>
<keyword evidence="5" id="KW-0349">Heme</keyword>
<sequence>MTSPATRFPLAFRLLHWLMAICILAMLFIGVGMVSTVSEMRTWLIDLHKPLGILILCLAAIRLCIRLAYPAPALPADLPIPQRMAAHLSHLLLYVLMFALPIIGWAMLSAGGYPVQLFGTFVLPPIAPIDGPLFTFLRQAHTVLAMTLFAIILAHLGAALFHAWVRRDGVWQAMTLGHGQRRLPTSSTGYAP</sequence>
<comment type="caution">
    <text evidence="15">The sequence shown here is derived from an EMBL/GenBank/DDBJ whole genome shotgun (WGS) entry which is preliminary data.</text>
</comment>
<dbReference type="InterPro" id="IPR016174">
    <property type="entry name" value="Di-haem_cyt_TM"/>
</dbReference>
<proteinExistence type="inferred from homology"/>
<evidence type="ECO:0000313" key="15">
    <source>
        <dbReference type="EMBL" id="GEP59025.1"/>
    </source>
</evidence>
<evidence type="ECO:0000256" key="9">
    <source>
        <dbReference type="ARBA" id="ARBA00022989"/>
    </source>
</evidence>
<evidence type="ECO:0000256" key="5">
    <source>
        <dbReference type="ARBA" id="ARBA00022617"/>
    </source>
</evidence>
<evidence type="ECO:0000256" key="13">
    <source>
        <dbReference type="SAM" id="Phobius"/>
    </source>
</evidence>
<evidence type="ECO:0000256" key="1">
    <source>
        <dbReference type="ARBA" id="ARBA00001970"/>
    </source>
</evidence>
<evidence type="ECO:0000256" key="10">
    <source>
        <dbReference type="ARBA" id="ARBA00023004"/>
    </source>
</evidence>
<evidence type="ECO:0000256" key="6">
    <source>
        <dbReference type="ARBA" id="ARBA00022692"/>
    </source>
</evidence>
<gene>
    <name evidence="15" type="ORF">RSO01_61910</name>
</gene>
<dbReference type="SUPFAM" id="SSF81342">
    <property type="entry name" value="Transmembrane di-heme cytochromes"/>
    <property type="match status" value="1"/>
</dbReference>
<evidence type="ECO:0000256" key="4">
    <source>
        <dbReference type="ARBA" id="ARBA00022475"/>
    </source>
</evidence>
<dbReference type="Proteomes" id="UP000321058">
    <property type="component" value="Unassembled WGS sequence"/>
</dbReference>
<keyword evidence="10" id="KW-0408">Iron</keyword>
<dbReference type="GO" id="GO:0005886">
    <property type="term" value="C:plasma membrane"/>
    <property type="evidence" value="ECO:0007669"/>
    <property type="project" value="UniProtKB-SubCell"/>
</dbReference>
<keyword evidence="11 13" id="KW-0472">Membrane</keyword>
<feature type="transmembrane region" description="Helical" evidence="13">
    <location>
        <begin position="143"/>
        <end position="165"/>
    </location>
</feature>